<proteinExistence type="predicted"/>
<evidence type="ECO:0000313" key="2">
    <source>
        <dbReference type="Proteomes" id="UP001476798"/>
    </source>
</evidence>
<reference evidence="1 2" key="1">
    <citation type="submission" date="2021-06" db="EMBL/GenBank/DDBJ databases">
        <authorList>
            <person name="Palmer J.M."/>
        </authorList>
    </citation>
    <scope>NUCLEOTIDE SEQUENCE [LARGE SCALE GENOMIC DNA]</scope>
    <source>
        <strain evidence="1 2">GA_2019</strain>
        <tissue evidence="1">Muscle</tissue>
    </source>
</reference>
<accession>A0ABV0NST0</accession>
<dbReference type="Proteomes" id="UP001476798">
    <property type="component" value="Unassembled WGS sequence"/>
</dbReference>
<gene>
    <name evidence="1" type="ORF">GOODEAATRI_008506</name>
</gene>
<protein>
    <submittedName>
        <fullName evidence="1">Uncharacterized protein</fullName>
    </submittedName>
</protein>
<comment type="caution">
    <text evidence="1">The sequence shown here is derived from an EMBL/GenBank/DDBJ whole genome shotgun (WGS) entry which is preliminary data.</text>
</comment>
<sequence length="126" mass="14851">MYRVIKDIYCRIKNTFHILNVISLQLLHTSTISFFFSLRPAFHFTSSKSVLCCKALPSHEFEYETEGELRCRWVPQVQQIRSHYTKELAISVQKYCCNLCRFSGSFSSQIWVVSKDCLFAIFTYLK</sequence>
<evidence type="ECO:0000313" key="1">
    <source>
        <dbReference type="EMBL" id="MEQ2174487.1"/>
    </source>
</evidence>
<organism evidence="1 2">
    <name type="scientific">Goodea atripinnis</name>
    <dbReference type="NCBI Taxonomy" id="208336"/>
    <lineage>
        <taxon>Eukaryota</taxon>
        <taxon>Metazoa</taxon>
        <taxon>Chordata</taxon>
        <taxon>Craniata</taxon>
        <taxon>Vertebrata</taxon>
        <taxon>Euteleostomi</taxon>
        <taxon>Actinopterygii</taxon>
        <taxon>Neopterygii</taxon>
        <taxon>Teleostei</taxon>
        <taxon>Neoteleostei</taxon>
        <taxon>Acanthomorphata</taxon>
        <taxon>Ovalentaria</taxon>
        <taxon>Atherinomorphae</taxon>
        <taxon>Cyprinodontiformes</taxon>
        <taxon>Goodeidae</taxon>
        <taxon>Goodea</taxon>
    </lineage>
</organism>
<dbReference type="EMBL" id="JAHRIO010050430">
    <property type="protein sequence ID" value="MEQ2174487.1"/>
    <property type="molecule type" value="Genomic_DNA"/>
</dbReference>
<name>A0ABV0NST0_9TELE</name>
<keyword evidence="2" id="KW-1185">Reference proteome</keyword>